<dbReference type="Gene3D" id="3.40.309.10">
    <property type="entry name" value="Aldehyde Dehydrogenase, Chain A, domain 2"/>
    <property type="match status" value="1"/>
</dbReference>
<dbReference type="SUPFAM" id="SSF53720">
    <property type="entry name" value="ALDH-like"/>
    <property type="match status" value="1"/>
</dbReference>
<sequence>MQARLQAQQAAFQQDLNQTGGPTLDERKSRLRLLRRLLLENREWLCERVAEDFGHRSHDETRLLEILPLLKSIDHALRHLHRWMRPRRRRAPWYLQPTRAEVRYQPKGVVGIIVPWNYPLLLALGPLVDALAAGNRAMIKMPEALPGVTRAVTELIERYFDPTVISVIAGDVKVAKAFAALPFDHLLFTGSTTVGRAVMAAAAPNLTPLTLELGGKSPAFVGARANLRETARTLAHTKGLNAGQTCVAPDYVLLPEHRLQAFLQYFAEAVADFWPDYQHNEDYSHIIHAQHRQRLLDLLTEAEAQGAEVHGKADLPADWQQNERLPVLAVTQVPDSAGLLQEEIFGPWLPIVTYRQPAEGIAFMRARPRPLALYYFGSDVRSREDVLCAVPSGGVAINQALVQLAHPQLPFGGTGASGMGAYHGFEGFQTFSHARSVVCSGSFNALRLLRPPYSGWLHERVRRWLVR</sequence>
<protein>
    <recommendedName>
        <fullName evidence="4">Aldehyde dehydrogenase</fullName>
    </recommendedName>
</protein>
<dbReference type="PROSITE" id="PS00687">
    <property type="entry name" value="ALDEHYDE_DEHYDR_GLU"/>
    <property type="match status" value="1"/>
</dbReference>
<evidence type="ECO:0000256" key="7">
    <source>
        <dbReference type="RuleBase" id="RU003345"/>
    </source>
</evidence>
<dbReference type="Proteomes" id="UP000297475">
    <property type="component" value="Unassembled WGS sequence"/>
</dbReference>
<dbReference type="InterPro" id="IPR015590">
    <property type="entry name" value="Aldehyde_DH_dom"/>
</dbReference>
<comment type="similarity">
    <text evidence="1 4 7">Belongs to the aldehyde dehydrogenase family.</text>
</comment>
<reference evidence="9 10" key="1">
    <citation type="submission" date="2019-04" db="EMBL/GenBank/DDBJ databases">
        <title>Natronospirillum operosus gen. nov., sp. nov., a haloalkaliphilic satellite isolated from decaying biomass of laboratory culture of cyanobacterium Geitlerinema sp. and proposal of Natronospirillaceae fam. nov. and Saccharospirillaceae fam. nov.</title>
        <authorList>
            <person name="Kevbrin V."/>
            <person name="Boltyanskaya Y."/>
            <person name="Koziaeva V."/>
            <person name="Grouzdev D.S."/>
            <person name="Park M."/>
            <person name="Cho J."/>
        </authorList>
    </citation>
    <scope>NUCLEOTIDE SEQUENCE [LARGE SCALE GENOMIC DNA]</scope>
    <source>
        <strain evidence="9 10">G-116</strain>
    </source>
</reference>
<dbReference type="AlphaFoldDB" id="A0A4Z0W8S3"/>
<proteinExistence type="inferred from homology"/>
<name>A0A4Z0W8S3_9GAMM</name>
<dbReference type="EMBL" id="SRMF01000017">
    <property type="protein sequence ID" value="TGG90097.1"/>
    <property type="molecule type" value="Genomic_DNA"/>
</dbReference>
<dbReference type="Pfam" id="PF00171">
    <property type="entry name" value="Aldedh"/>
    <property type="match status" value="1"/>
</dbReference>
<keyword evidence="10" id="KW-1185">Reference proteome</keyword>
<evidence type="ECO:0000256" key="2">
    <source>
        <dbReference type="ARBA" id="ARBA00023002"/>
    </source>
</evidence>
<evidence type="ECO:0000259" key="8">
    <source>
        <dbReference type="Pfam" id="PF00171"/>
    </source>
</evidence>
<keyword evidence="3" id="KW-0520">NAD</keyword>
<evidence type="ECO:0000313" key="9">
    <source>
        <dbReference type="EMBL" id="TGG90097.1"/>
    </source>
</evidence>
<dbReference type="InterPro" id="IPR016162">
    <property type="entry name" value="Ald_DH_N"/>
</dbReference>
<dbReference type="InterPro" id="IPR012394">
    <property type="entry name" value="Aldehyde_DH_NAD(P)"/>
</dbReference>
<evidence type="ECO:0000256" key="5">
    <source>
        <dbReference type="PIRSR" id="PIRSR036492-1"/>
    </source>
</evidence>
<dbReference type="PANTHER" id="PTHR43570:SF20">
    <property type="entry name" value="ALDEHYDE DEHYDROGENASE ALDX-RELATED"/>
    <property type="match status" value="1"/>
</dbReference>
<accession>A0A4Z0W8S3</accession>
<dbReference type="InterPro" id="IPR016161">
    <property type="entry name" value="Ald_DH/histidinol_DH"/>
</dbReference>
<dbReference type="PIRSF" id="PIRSF036492">
    <property type="entry name" value="ALDH"/>
    <property type="match status" value="1"/>
</dbReference>
<gene>
    <name evidence="9" type="ORF">E4656_19640</name>
</gene>
<evidence type="ECO:0000256" key="1">
    <source>
        <dbReference type="ARBA" id="ARBA00009986"/>
    </source>
</evidence>
<evidence type="ECO:0000313" key="10">
    <source>
        <dbReference type="Proteomes" id="UP000297475"/>
    </source>
</evidence>
<feature type="active site" evidence="5">
    <location>
        <position position="246"/>
    </location>
</feature>
<evidence type="ECO:0000256" key="6">
    <source>
        <dbReference type="PROSITE-ProRule" id="PRU10007"/>
    </source>
</evidence>
<dbReference type="InterPro" id="IPR016163">
    <property type="entry name" value="Ald_DH_C"/>
</dbReference>
<feature type="domain" description="Aldehyde dehydrogenase" evidence="8">
    <location>
        <begin position="22"/>
        <end position="437"/>
    </location>
</feature>
<organism evidence="9 10">
    <name type="scientific">Natronospirillum operosum</name>
    <dbReference type="NCBI Taxonomy" id="2759953"/>
    <lineage>
        <taxon>Bacteria</taxon>
        <taxon>Pseudomonadati</taxon>
        <taxon>Pseudomonadota</taxon>
        <taxon>Gammaproteobacteria</taxon>
        <taxon>Oceanospirillales</taxon>
        <taxon>Natronospirillaceae</taxon>
        <taxon>Natronospirillum</taxon>
    </lineage>
</organism>
<dbReference type="GO" id="GO:0005737">
    <property type="term" value="C:cytoplasm"/>
    <property type="evidence" value="ECO:0007669"/>
    <property type="project" value="TreeGrafter"/>
</dbReference>
<feature type="active site" evidence="5 6">
    <location>
        <position position="212"/>
    </location>
</feature>
<evidence type="ECO:0000256" key="3">
    <source>
        <dbReference type="ARBA" id="ARBA00023027"/>
    </source>
</evidence>
<dbReference type="InterPro" id="IPR029510">
    <property type="entry name" value="Ald_DH_CS_GLU"/>
</dbReference>
<comment type="caution">
    <text evidence="9">The sequence shown here is derived from an EMBL/GenBank/DDBJ whole genome shotgun (WGS) entry which is preliminary data.</text>
</comment>
<dbReference type="OrthoDB" id="9762436at2"/>
<dbReference type="GO" id="GO:0004029">
    <property type="term" value="F:aldehyde dehydrogenase (NAD+) activity"/>
    <property type="evidence" value="ECO:0007669"/>
    <property type="project" value="TreeGrafter"/>
</dbReference>
<dbReference type="Gene3D" id="3.40.605.10">
    <property type="entry name" value="Aldehyde Dehydrogenase, Chain A, domain 1"/>
    <property type="match status" value="1"/>
</dbReference>
<evidence type="ECO:0000256" key="4">
    <source>
        <dbReference type="PIRNR" id="PIRNR036492"/>
    </source>
</evidence>
<dbReference type="PANTHER" id="PTHR43570">
    <property type="entry name" value="ALDEHYDE DEHYDROGENASE"/>
    <property type="match status" value="1"/>
</dbReference>
<keyword evidence="2 4" id="KW-0560">Oxidoreductase</keyword>
<dbReference type="GO" id="GO:0006081">
    <property type="term" value="P:aldehyde metabolic process"/>
    <property type="evidence" value="ECO:0007669"/>
    <property type="project" value="InterPro"/>
</dbReference>